<keyword evidence="2" id="KW-0732">Signal</keyword>
<accession>A0A1Y1HND6</accession>
<feature type="chain" id="PRO_5012282120" evidence="2">
    <location>
        <begin position="26"/>
        <end position="197"/>
    </location>
</feature>
<evidence type="ECO:0000313" key="3">
    <source>
        <dbReference type="EMBL" id="GAQ79242.1"/>
    </source>
</evidence>
<organism evidence="3 4">
    <name type="scientific">Klebsormidium nitens</name>
    <name type="common">Green alga</name>
    <name type="synonym">Ulothrix nitens</name>
    <dbReference type="NCBI Taxonomy" id="105231"/>
    <lineage>
        <taxon>Eukaryota</taxon>
        <taxon>Viridiplantae</taxon>
        <taxon>Streptophyta</taxon>
        <taxon>Klebsormidiophyceae</taxon>
        <taxon>Klebsormidiales</taxon>
        <taxon>Klebsormidiaceae</taxon>
        <taxon>Klebsormidium</taxon>
    </lineage>
</organism>
<dbReference type="EMBL" id="DF236976">
    <property type="protein sequence ID" value="GAQ79242.1"/>
    <property type="molecule type" value="Genomic_DNA"/>
</dbReference>
<dbReference type="AlphaFoldDB" id="A0A1Y1HND6"/>
<gene>
    <name evidence="3" type="ORF">KFL_000270010</name>
</gene>
<sequence>MQVPSWKTLRALWTAALQLRSGGTAASGGRANFRICDRAGAATSRGIRMGRHRRPAQAPRQRDVIRAGNISAPLPLLLALDARLGGKFRAPSAAFDADAAARSEVTKDNPTGGRAGLTQEKNGSFSKKRKGNEKSGSGPSAPAKRELQNKKKKLIEGPSGRALTREQIFELKKAGKCFNTRTVKCSLSGTLFPFGNT</sequence>
<keyword evidence="4" id="KW-1185">Reference proteome</keyword>
<dbReference type="Proteomes" id="UP000054558">
    <property type="component" value="Unassembled WGS sequence"/>
</dbReference>
<reference evidence="3 4" key="1">
    <citation type="journal article" date="2014" name="Nat. Commun.">
        <title>Klebsormidium flaccidum genome reveals primary factors for plant terrestrial adaptation.</title>
        <authorList>
            <person name="Hori K."/>
            <person name="Maruyama F."/>
            <person name="Fujisawa T."/>
            <person name="Togashi T."/>
            <person name="Yamamoto N."/>
            <person name="Seo M."/>
            <person name="Sato S."/>
            <person name="Yamada T."/>
            <person name="Mori H."/>
            <person name="Tajima N."/>
            <person name="Moriyama T."/>
            <person name="Ikeuchi M."/>
            <person name="Watanabe M."/>
            <person name="Wada H."/>
            <person name="Kobayashi K."/>
            <person name="Saito M."/>
            <person name="Masuda T."/>
            <person name="Sasaki-Sekimoto Y."/>
            <person name="Mashiguchi K."/>
            <person name="Awai K."/>
            <person name="Shimojima M."/>
            <person name="Masuda S."/>
            <person name="Iwai M."/>
            <person name="Nobusawa T."/>
            <person name="Narise T."/>
            <person name="Kondo S."/>
            <person name="Saito H."/>
            <person name="Sato R."/>
            <person name="Murakawa M."/>
            <person name="Ihara Y."/>
            <person name="Oshima-Yamada Y."/>
            <person name="Ohtaka K."/>
            <person name="Satoh M."/>
            <person name="Sonobe K."/>
            <person name="Ishii M."/>
            <person name="Ohtani R."/>
            <person name="Kanamori-Sato M."/>
            <person name="Honoki R."/>
            <person name="Miyazaki D."/>
            <person name="Mochizuki H."/>
            <person name="Umetsu J."/>
            <person name="Higashi K."/>
            <person name="Shibata D."/>
            <person name="Kamiya Y."/>
            <person name="Sato N."/>
            <person name="Nakamura Y."/>
            <person name="Tabata S."/>
            <person name="Ida S."/>
            <person name="Kurokawa K."/>
            <person name="Ohta H."/>
        </authorList>
    </citation>
    <scope>NUCLEOTIDE SEQUENCE [LARGE SCALE GENOMIC DNA]</scope>
    <source>
        <strain evidence="3 4">NIES-2285</strain>
    </source>
</reference>
<evidence type="ECO:0000313" key="4">
    <source>
        <dbReference type="Proteomes" id="UP000054558"/>
    </source>
</evidence>
<name>A0A1Y1HND6_KLENI</name>
<protein>
    <submittedName>
        <fullName evidence="3">Uncharacterized protein</fullName>
    </submittedName>
</protein>
<evidence type="ECO:0000256" key="2">
    <source>
        <dbReference type="SAM" id="SignalP"/>
    </source>
</evidence>
<proteinExistence type="predicted"/>
<feature type="signal peptide" evidence="2">
    <location>
        <begin position="1"/>
        <end position="25"/>
    </location>
</feature>
<evidence type="ECO:0000256" key="1">
    <source>
        <dbReference type="SAM" id="MobiDB-lite"/>
    </source>
</evidence>
<feature type="region of interest" description="Disordered" evidence="1">
    <location>
        <begin position="98"/>
        <end position="159"/>
    </location>
</feature>